<dbReference type="AlphaFoldDB" id="A0A2T2WUP2"/>
<keyword evidence="2" id="KW-0285">Flavoprotein</keyword>
<dbReference type="InterPro" id="IPR036318">
    <property type="entry name" value="FAD-bd_PCMH-like_sf"/>
</dbReference>
<dbReference type="GO" id="GO:0016491">
    <property type="term" value="F:oxidoreductase activity"/>
    <property type="evidence" value="ECO:0007669"/>
    <property type="project" value="UniProtKB-KW"/>
</dbReference>
<comment type="cofactor">
    <cofactor evidence="1">
        <name>FAD</name>
        <dbReference type="ChEBI" id="CHEBI:57692"/>
    </cofactor>
</comment>
<dbReference type="Pfam" id="PF02913">
    <property type="entry name" value="FAD-oxidase_C"/>
    <property type="match status" value="1"/>
</dbReference>
<evidence type="ECO:0000313" key="7">
    <source>
        <dbReference type="Proteomes" id="UP000242699"/>
    </source>
</evidence>
<reference evidence="6 7" key="1">
    <citation type="journal article" date="2014" name="BMC Genomics">
        <title>Comparison of environmental and isolate Sulfobacillus genomes reveals diverse carbon, sulfur, nitrogen, and hydrogen metabolisms.</title>
        <authorList>
            <person name="Justice N.B."/>
            <person name="Norman A."/>
            <person name="Brown C.T."/>
            <person name="Singh A."/>
            <person name="Thomas B.C."/>
            <person name="Banfield J.F."/>
        </authorList>
    </citation>
    <scope>NUCLEOTIDE SEQUENCE [LARGE SCALE GENOMIC DNA]</scope>
    <source>
        <strain evidence="6">AMDSBA1</strain>
    </source>
</reference>
<dbReference type="PROSITE" id="PS51387">
    <property type="entry name" value="FAD_PCMH"/>
    <property type="match status" value="1"/>
</dbReference>
<evidence type="ECO:0000313" key="6">
    <source>
        <dbReference type="EMBL" id="PSR25942.1"/>
    </source>
</evidence>
<dbReference type="InterPro" id="IPR051914">
    <property type="entry name" value="FAD-linked_OxidoTrans_Type4"/>
</dbReference>
<evidence type="ECO:0000256" key="3">
    <source>
        <dbReference type="ARBA" id="ARBA00022827"/>
    </source>
</evidence>
<dbReference type="SUPFAM" id="SSF56176">
    <property type="entry name" value="FAD-binding/transporter-associated domain-like"/>
    <property type="match status" value="1"/>
</dbReference>
<proteinExistence type="predicted"/>
<dbReference type="Pfam" id="PF01565">
    <property type="entry name" value="FAD_binding_4"/>
    <property type="match status" value="1"/>
</dbReference>
<feature type="domain" description="FAD-binding PCMH-type" evidence="5">
    <location>
        <begin position="14"/>
        <end position="192"/>
    </location>
</feature>
<dbReference type="InterPro" id="IPR016169">
    <property type="entry name" value="FAD-bd_PCMH_sub2"/>
</dbReference>
<name>A0A2T2WUP2_9FIRM</name>
<dbReference type="InterPro" id="IPR006094">
    <property type="entry name" value="Oxid_FAD_bind_N"/>
</dbReference>
<dbReference type="PANTHER" id="PTHR42934:SF1">
    <property type="entry name" value="GLYCOLATE OXIDASE SUBUNIT GLCD"/>
    <property type="match status" value="1"/>
</dbReference>
<dbReference type="PANTHER" id="PTHR42934">
    <property type="entry name" value="GLYCOLATE OXIDASE SUBUNIT GLCD"/>
    <property type="match status" value="1"/>
</dbReference>
<dbReference type="Proteomes" id="UP000242699">
    <property type="component" value="Unassembled WGS sequence"/>
</dbReference>
<dbReference type="Gene3D" id="1.10.45.10">
    <property type="entry name" value="Vanillyl-alcohol Oxidase, Chain A, domain 4"/>
    <property type="match status" value="1"/>
</dbReference>
<dbReference type="InterPro" id="IPR016164">
    <property type="entry name" value="FAD-linked_Oxase-like_C"/>
</dbReference>
<dbReference type="InterPro" id="IPR016166">
    <property type="entry name" value="FAD-bd_PCMH"/>
</dbReference>
<dbReference type="GO" id="GO:0071949">
    <property type="term" value="F:FAD binding"/>
    <property type="evidence" value="ECO:0007669"/>
    <property type="project" value="InterPro"/>
</dbReference>
<keyword evidence="4" id="KW-0560">Oxidoreductase</keyword>
<evidence type="ECO:0000256" key="4">
    <source>
        <dbReference type="ARBA" id="ARBA00023002"/>
    </source>
</evidence>
<comment type="caution">
    <text evidence="6">The sequence shown here is derived from an EMBL/GenBank/DDBJ whole genome shotgun (WGS) entry which is preliminary data.</text>
</comment>
<keyword evidence="3" id="KW-0274">FAD</keyword>
<dbReference type="Gene3D" id="3.30.465.10">
    <property type="match status" value="1"/>
</dbReference>
<gene>
    <name evidence="6" type="ORF">C7B43_15725</name>
</gene>
<evidence type="ECO:0000256" key="1">
    <source>
        <dbReference type="ARBA" id="ARBA00001974"/>
    </source>
</evidence>
<protein>
    <submittedName>
        <fullName evidence="6">FAD-binding oxidoreductase</fullName>
    </submittedName>
</protein>
<sequence>MDLLPYSCDAYTLAQEAPAAVVLPGNTAEVQDVVRVLRSHHVPFLARGAGTSLSGGATPLNGTVIIHLSRMNRIIDIDTENQVVVVEPGVVNADITRALAPLGFFYAPDPSSQQACTIGGNFAENSGGPHCLKYGVTVNHIVMAETVTSEGERVVLGNLAGEPDAIDWLGLAVGSEGTLVIATKLWLRITHKPSESQTVLALFDDVNEASQAVSAVVAAGIIPAALEMMDRLAIYAVEKGPYRVGYPENLAAVLLIEVDGESREVHTMATRVQVILQKHLVREVRLAATPEEKNLWWANRKTAFGAMGLISPQYYVQDGVIPRSRLPEALERINEIGRRRDVRIANVFHAGDGNLHPLLLYDEHDKEMVRRVVDAGSEILAVCVELGGSITGEHGVGIEKREDMRRQFTESELAAQRALKHAFDPIDILNPGKLLPTASTCHDENAVIGTYPGRESTGE</sequence>
<dbReference type="InterPro" id="IPR016171">
    <property type="entry name" value="Vanillyl_alc_oxidase_C-sub2"/>
</dbReference>
<evidence type="ECO:0000256" key="2">
    <source>
        <dbReference type="ARBA" id="ARBA00022630"/>
    </source>
</evidence>
<dbReference type="SUPFAM" id="SSF55103">
    <property type="entry name" value="FAD-linked oxidases, C-terminal domain"/>
    <property type="match status" value="1"/>
</dbReference>
<dbReference type="Gene3D" id="3.30.70.2740">
    <property type="match status" value="1"/>
</dbReference>
<accession>A0A2T2WUP2</accession>
<dbReference type="InterPro" id="IPR004113">
    <property type="entry name" value="FAD-bd_oxidored_4_C"/>
</dbReference>
<dbReference type="EMBL" id="PXYT01000047">
    <property type="protein sequence ID" value="PSR25942.1"/>
    <property type="molecule type" value="Genomic_DNA"/>
</dbReference>
<organism evidence="6 7">
    <name type="scientific">Sulfobacillus benefaciens</name>
    <dbReference type="NCBI Taxonomy" id="453960"/>
    <lineage>
        <taxon>Bacteria</taxon>
        <taxon>Bacillati</taxon>
        <taxon>Bacillota</taxon>
        <taxon>Clostridia</taxon>
        <taxon>Eubacteriales</taxon>
        <taxon>Clostridiales Family XVII. Incertae Sedis</taxon>
        <taxon>Sulfobacillus</taxon>
    </lineage>
</organism>
<evidence type="ECO:0000259" key="5">
    <source>
        <dbReference type="PROSITE" id="PS51387"/>
    </source>
</evidence>